<dbReference type="AlphaFoldDB" id="A0A1H6F852"/>
<dbReference type="Proteomes" id="UP000236724">
    <property type="component" value="Unassembled WGS sequence"/>
</dbReference>
<name>A0A1H6F852_9GAMM</name>
<sequence>MNATQKKLKLLIAGHDLKFIESVIPYLEQYYEIRIDKWTGHNVHNEAYSISCLKWAEIIFCEWLLGNAVWYSQHKKNGQKLIVRMHRVELTTNWIKKINYEKVDAFIAVSVYFFEKLIEYTNIPRSKARLISNFLEVDKYRQSDNPNRVFNLAIIGILPSRKGYLKALEVLHALVEKDKRYQLNVYGKIPEELNWIRNDPSEMQYYSNCKQYIKKHNLLKHVRIKGWVDVKADLCNIGFVLSVSHSEEISESFHIAPADGFAAGGIGLLMNWNGVEYIYPEDYIFNSEQEIVEYILGCKNWEVFIKNRTKGKKLIDERYSIQSFIENLKQLFN</sequence>
<dbReference type="RefSeq" id="WP_103920104.1">
    <property type="nucleotide sequence ID" value="NZ_FMSV02000470.1"/>
</dbReference>
<gene>
    <name evidence="1" type="ORF">MBHS_02167</name>
</gene>
<evidence type="ECO:0000313" key="2">
    <source>
        <dbReference type="Proteomes" id="UP000236724"/>
    </source>
</evidence>
<reference evidence="1 2" key="1">
    <citation type="submission" date="2016-10" db="EMBL/GenBank/DDBJ databases">
        <authorList>
            <person name="de Groot N.N."/>
        </authorList>
    </citation>
    <scope>NUCLEOTIDE SEQUENCE [LARGE SCALE GENOMIC DNA]</scope>
    <source>
        <strain evidence="1">MBHS1</strain>
    </source>
</reference>
<accession>A0A1H6F852</accession>
<dbReference type="EMBL" id="FMSV02000470">
    <property type="protein sequence ID" value="SEH06310.1"/>
    <property type="molecule type" value="Genomic_DNA"/>
</dbReference>
<protein>
    <recommendedName>
        <fullName evidence="3">Glycosyl transferases group 1</fullName>
    </recommendedName>
</protein>
<evidence type="ECO:0000313" key="1">
    <source>
        <dbReference type="EMBL" id="SEH06310.1"/>
    </source>
</evidence>
<keyword evidence="2" id="KW-1185">Reference proteome</keyword>
<dbReference type="OrthoDB" id="8756565at2"/>
<organism evidence="1 2">
    <name type="scientific">Candidatus Venteria ishoeyi</name>
    <dbReference type="NCBI Taxonomy" id="1899563"/>
    <lineage>
        <taxon>Bacteria</taxon>
        <taxon>Pseudomonadati</taxon>
        <taxon>Pseudomonadota</taxon>
        <taxon>Gammaproteobacteria</taxon>
        <taxon>Thiotrichales</taxon>
        <taxon>Thiotrichaceae</taxon>
        <taxon>Venteria</taxon>
    </lineage>
</organism>
<evidence type="ECO:0008006" key="3">
    <source>
        <dbReference type="Google" id="ProtNLM"/>
    </source>
</evidence>
<dbReference type="SUPFAM" id="SSF53756">
    <property type="entry name" value="UDP-Glycosyltransferase/glycogen phosphorylase"/>
    <property type="match status" value="1"/>
</dbReference>
<dbReference type="Gene3D" id="3.40.50.2000">
    <property type="entry name" value="Glycogen Phosphorylase B"/>
    <property type="match status" value="2"/>
</dbReference>
<proteinExistence type="predicted"/>